<dbReference type="EMBL" id="CP027306">
    <property type="protein sequence ID" value="AXE76031.1"/>
    <property type="molecule type" value="Genomic_DNA"/>
</dbReference>
<reference evidence="3 4" key="1">
    <citation type="journal article" date="2018" name="Front. Microbiol.">
        <title>Genome Sequencing of Streptomyces atratus SCSIOZH16 and Activation Production of Nocardamine via Metabolic Engineering.</title>
        <authorList>
            <person name="Li Y."/>
            <person name="Zhang C."/>
            <person name="Liu C."/>
            <person name="Ju J."/>
            <person name="Ma J."/>
        </authorList>
    </citation>
    <scope>NUCLEOTIDE SEQUENCE [LARGE SCALE GENOMIC DNA]</scope>
    <source>
        <strain evidence="3 4">SCSIO_ZH16</strain>
    </source>
</reference>
<name>A0A2Z5J6T7_STRAR</name>
<dbReference type="KEGG" id="sata:C5746_02550"/>
<sequence>MTTVTGQEGAVVVFEPRGANLDLLKCRDTEVAAVGRAGTGKTLAACWKLHIAAMKVPNLRGLMLRATHTSLTATTLVTFQRQVAAASLLDGTVRWFGGSGKDPAAFRYANGSTILVAGGDRPEKFLSSELDRIFVDEGVEISLDLYETLISRLRGHARTYKQIVLATNPSHPQHWIKQRADDGRMTMVTSSHRDNPAYVNRDGSYTPVGRDYMDKLDALTGVRRMRLRDGRWTAAEGVIYEEYDETVHMVDRFPVPDEWPRLWTIDFGFTNPFVCQFWALDPDGRMVLYREIYMSRRTVDQHARDILDQVSVTENGQRVWTEPRPIAVVCDHDAEGRAVLERDLGLTTTSAHKSVKTGLQAVKGRLRPAGDGRPRLILMRDVLVERDQVLADAKKPLCTADEITSYVWAKPNQSAVSRPEPEEPLKVDDHGMDSMRYGVAELDLVGQAAVRSPARPPGRPAPVRRPRRGGPVPPHGTGAPSAVGAVPGQGAGAARTPRPAAPRARTGCPPRRTPGRDRRSRTPGPRRYPAPPAAAAPRRPAPGDQPCIHGRAPNPAGQVLSGYRVSRWSGRRTSWHVSAAPQSGATQSISRSGRRVSRPRRCSRRPPGLRGAAARLGRAPPLALLALPVCSARNLHVRPTLLRH</sequence>
<protein>
    <submittedName>
        <fullName evidence="3">Terminase</fullName>
    </submittedName>
</protein>
<feature type="region of interest" description="Disordered" evidence="1">
    <location>
        <begin position="447"/>
        <end position="555"/>
    </location>
</feature>
<evidence type="ECO:0000313" key="4">
    <source>
        <dbReference type="Proteomes" id="UP000252698"/>
    </source>
</evidence>
<dbReference type="AlphaFoldDB" id="A0A2Z5J6T7"/>
<dbReference type="SUPFAM" id="SSF52540">
    <property type="entry name" value="P-loop containing nucleoside triphosphate hydrolases"/>
    <property type="match status" value="1"/>
</dbReference>
<feature type="compositionally biased region" description="Low complexity" evidence="1">
    <location>
        <begin position="476"/>
        <end position="510"/>
    </location>
</feature>
<feature type="region of interest" description="Disordered" evidence="1">
    <location>
        <begin position="412"/>
        <end position="431"/>
    </location>
</feature>
<organism evidence="3 4">
    <name type="scientific">Streptomyces atratus</name>
    <dbReference type="NCBI Taxonomy" id="1893"/>
    <lineage>
        <taxon>Bacteria</taxon>
        <taxon>Bacillati</taxon>
        <taxon>Actinomycetota</taxon>
        <taxon>Actinomycetes</taxon>
        <taxon>Kitasatosporales</taxon>
        <taxon>Streptomycetaceae</taxon>
        <taxon>Streptomyces</taxon>
    </lineage>
</organism>
<feature type="region of interest" description="Disordered" evidence="1">
    <location>
        <begin position="575"/>
        <end position="614"/>
    </location>
</feature>
<dbReference type="Gene3D" id="3.30.420.280">
    <property type="match status" value="1"/>
</dbReference>
<dbReference type="PANTHER" id="PTHR39184">
    <property type="match status" value="1"/>
</dbReference>
<feature type="domain" description="Phage terminase large subunit N-terminal" evidence="2">
    <location>
        <begin position="33"/>
        <end position="196"/>
    </location>
</feature>
<gene>
    <name evidence="3" type="ORF">C5746_02550</name>
</gene>
<evidence type="ECO:0000259" key="2">
    <source>
        <dbReference type="Pfam" id="PF04466"/>
    </source>
</evidence>
<evidence type="ECO:0000256" key="1">
    <source>
        <dbReference type="SAM" id="MobiDB-lite"/>
    </source>
</evidence>
<proteinExistence type="predicted"/>
<dbReference type="RefSeq" id="WP_114242696.1">
    <property type="nucleotide sequence ID" value="NZ_CP027306.1"/>
</dbReference>
<dbReference type="GeneID" id="95517450"/>
<feature type="compositionally biased region" description="Polar residues" evidence="1">
    <location>
        <begin position="575"/>
        <end position="587"/>
    </location>
</feature>
<dbReference type="InterPro" id="IPR027417">
    <property type="entry name" value="P-loop_NTPase"/>
</dbReference>
<feature type="compositionally biased region" description="Basic residues" evidence="1">
    <location>
        <begin position="592"/>
        <end position="604"/>
    </location>
</feature>
<evidence type="ECO:0000313" key="3">
    <source>
        <dbReference type="EMBL" id="AXE76031.1"/>
    </source>
</evidence>
<dbReference type="InterPro" id="IPR035412">
    <property type="entry name" value="Terminase_L_N"/>
</dbReference>
<feature type="compositionally biased region" description="Basic and acidic residues" evidence="1">
    <location>
        <begin position="419"/>
        <end position="431"/>
    </location>
</feature>
<dbReference type="PANTHER" id="PTHR39184:SF1">
    <property type="entry name" value="PBSX PHAGE TERMINASE LARGE SUBUNIT"/>
    <property type="match status" value="1"/>
</dbReference>
<dbReference type="InterPro" id="IPR052380">
    <property type="entry name" value="Viral_DNA_packaging_terminase"/>
</dbReference>
<feature type="compositionally biased region" description="Low complexity" evidence="1">
    <location>
        <begin position="605"/>
        <end position="614"/>
    </location>
</feature>
<accession>A0A2Z5J6T7</accession>
<dbReference type="Pfam" id="PF04466">
    <property type="entry name" value="Terminase_3"/>
    <property type="match status" value="1"/>
</dbReference>
<dbReference type="Proteomes" id="UP000252698">
    <property type="component" value="Chromosome"/>
</dbReference>
<dbReference type="Gene3D" id="3.40.50.300">
    <property type="entry name" value="P-loop containing nucleotide triphosphate hydrolases"/>
    <property type="match status" value="1"/>
</dbReference>